<evidence type="ECO:0000256" key="2">
    <source>
        <dbReference type="ARBA" id="ARBA00004141"/>
    </source>
</evidence>
<dbReference type="PANTHER" id="PTHR45528:SF11">
    <property type="entry name" value="HISTIDINE KINASE"/>
    <property type="match status" value="1"/>
</dbReference>
<dbReference type="Pfam" id="PF02518">
    <property type="entry name" value="HATPase_c"/>
    <property type="match status" value="1"/>
</dbReference>
<dbReference type="CDD" id="cd00082">
    <property type="entry name" value="HisKA"/>
    <property type="match status" value="1"/>
</dbReference>
<evidence type="ECO:0000256" key="8">
    <source>
        <dbReference type="ARBA" id="ARBA00022989"/>
    </source>
</evidence>
<dbReference type="SUPFAM" id="SSF55874">
    <property type="entry name" value="ATPase domain of HSP90 chaperone/DNA topoisomerase II/histidine kinase"/>
    <property type="match status" value="1"/>
</dbReference>
<evidence type="ECO:0000256" key="7">
    <source>
        <dbReference type="ARBA" id="ARBA00022777"/>
    </source>
</evidence>
<keyword evidence="5" id="KW-0808">Transferase</keyword>
<dbReference type="InterPro" id="IPR050398">
    <property type="entry name" value="HssS/ArlS-like"/>
</dbReference>
<dbReference type="FunFam" id="3.30.565.10:FF:000006">
    <property type="entry name" value="Sensor histidine kinase WalK"/>
    <property type="match status" value="1"/>
</dbReference>
<dbReference type="Gene3D" id="1.10.287.130">
    <property type="match status" value="1"/>
</dbReference>
<organism evidence="17 18">
    <name type="scientific">Vallitalea pronyensis</name>
    <dbReference type="NCBI Taxonomy" id="1348613"/>
    <lineage>
        <taxon>Bacteria</taxon>
        <taxon>Bacillati</taxon>
        <taxon>Bacillota</taxon>
        <taxon>Clostridia</taxon>
        <taxon>Lachnospirales</taxon>
        <taxon>Vallitaleaceae</taxon>
        <taxon>Vallitalea</taxon>
    </lineage>
</organism>
<dbReference type="AlphaFoldDB" id="A0A8J8MGT6"/>
<dbReference type="InterPro" id="IPR036890">
    <property type="entry name" value="HATPase_C_sf"/>
</dbReference>
<keyword evidence="10" id="KW-0843">Virulence</keyword>
<keyword evidence="8 14" id="KW-1133">Transmembrane helix</keyword>
<dbReference type="GO" id="GO:0005886">
    <property type="term" value="C:plasma membrane"/>
    <property type="evidence" value="ECO:0007669"/>
    <property type="project" value="TreeGrafter"/>
</dbReference>
<dbReference type="InterPro" id="IPR003660">
    <property type="entry name" value="HAMP_dom"/>
</dbReference>
<dbReference type="InterPro" id="IPR003594">
    <property type="entry name" value="HATPase_dom"/>
</dbReference>
<proteinExistence type="predicted"/>
<dbReference type="PANTHER" id="PTHR45528">
    <property type="entry name" value="SENSOR HISTIDINE KINASE CPXA"/>
    <property type="match status" value="1"/>
</dbReference>
<dbReference type="InterPro" id="IPR005467">
    <property type="entry name" value="His_kinase_dom"/>
</dbReference>
<feature type="domain" description="HAMP" evidence="16">
    <location>
        <begin position="155"/>
        <end position="207"/>
    </location>
</feature>
<comment type="catalytic activity">
    <reaction evidence="1">
        <text>ATP + protein L-histidine = ADP + protein N-phospho-L-histidine.</text>
        <dbReference type="EC" id="2.7.13.3"/>
    </reaction>
</comment>
<dbReference type="CDD" id="cd00075">
    <property type="entry name" value="HATPase"/>
    <property type="match status" value="1"/>
</dbReference>
<dbReference type="Gene3D" id="6.10.340.10">
    <property type="match status" value="1"/>
</dbReference>
<comment type="function">
    <text evidence="12">Member of the two-component regulatory system HssS/HssR involved in intracellular heme homeostasis and tempering of staphylococcal virulence. HssS functions as a heme sensor histidine kinase which is autophosphorylated at a histidine residue and transfers its phosphate group to an aspartate residue of HssR. HssR/HssS activates the expression of hrtAB, an efflux pump, in response to extracellular heme, hemin, hemoglobin or blood.</text>
</comment>
<name>A0A8J8MGT6_9FIRM</name>
<keyword evidence="18" id="KW-1185">Reference proteome</keyword>
<dbReference type="SUPFAM" id="SSF158472">
    <property type="entry name" value="HAMP domain-like"/>
    <property type="match status" value="1"/>
</dbReference>
<dbReference type="GO" id="GO:0000155">
    <property type="term" value="F:phosphorelay sensor kinase activity"/>
    <property type="evidence" value="ECO:0007669"/>
    <property type="project" value="InterPro"/>
</dbReference>
<evidence type="ECO:0000256" key="10">
    <source>
        <dbReference type="ARBA" id="ARBA00023026"/>
    </source>
</evidence>
<evidence type="ECO:0000256" key="14">
    <source>
        <dbReference type="SAM" id="Phobius"/>
    </source>
</evidence>
<dbReference type="SMART" id="SM00388">
    <property type="entry name" value="HisKA"/>
    <property type="match status" value="1"/>
</dbReference>
<evidence type="ECO:0000256" key="12">
    <source>
        <dbReference type="ARBA" id="ARBA00037219"/>
    </source>
</evidence>
<feature type="transmembrane region" description="Helical" evidence="14">
    <location>
        <begin position="12"/>
        <end position="34"/>
    </location>
</feature>
<dbReference type="SUPFAM" id="SSF47384">
    <property type="entry name" value="Homodimeric domain of signal transducing histidine kinase"/>
    <property type="match status" value="1"/>
</dbReference>
<reference evidence="17" key="1">
    <citation type="submission" date="2020-07" db="EMBL/GenBank/DDBJ databases">
        <title>Vallitalea pronyensis genome.</title>
        <authorList>
            <person name="Postec A."/>
        </authorList>
    </citation>
    <scope>NUCLEOTIDE SEQUENCE</scope>
    <source>
        <strain evidence="17">FatNI3</strain>
    </source>
</reference>
<evidence type="ECO:0000256" key="4">
    <source>
        <dbReference type="ARBA" id="ARBA00022553"/>
    </source>
</evidence>
<keyword evidence="4" id="KW-0597">Phosphoprotein</keyword>
<dbReference type="PRINTS" id="PR00344">
    <property type="entry name" value="BCTRLSENSOR"/>
</dbReference>
<keyword evidence="7 17" id="KW-0418">Kinase</keyword>
<dbReference type="FunFam" id="1.10.287.130:FF:000001">
    <property type="entry name" value="Two-component sensor histidine kinase"/>
    <property type="match status" value="1"/>
</dbReference>
<dbReference type="RefSeq" id="WP_212696697.1">
    <property type="nucleotide sequence ID" value="NZ_CP058649.1"/>
</dbReference>
<feature type="domain" description="Histidine kinase" evidence="15">
    <location>
        <begin position="215"/>
        <end position="425"/>
    </location>
</feature>
<feature type="transmembrane region" description="Helical" evidence="14">
    <location>
        <begin position="134"/>
        <end position="158"/>
    </location>
</feature>
<dbReference type="CDD" id="cd06225">
    <property type="entry name" value="HAMP"/>
    <property type="match status" value="1"/>
</dbReference>
<dbReference type="Proteomes" id="UP000683246">
    <property type="component" value="Chromosome"/>
</dbReference>
<dbReference type="PROSITE" id="PS50109">
    <property type="entry name" value="HIS_KIN"/>
    <property type="match status" value="1"/>
</dbReference>
<dbReference type="InterPro" id="IPR003661">
    <property type="entry name" value="HisK_dim/P_dom"/>
</dbReference>
<gene>
    <name evidence="17" type="ORF">HZI73_02570</name>
</gene>
<evidence type="ECO:0000256" key="3">
    <source>
        <dbReference type="ARBA" id="ARBA00012438"/>
    </source>
</evidence>
<comment type="subcellular location">
    <subcellularLocation>
        <location evidence="2">Membrane</location>
        <topology evidence="2">Multi-pass membrane protein</topology>
    </subcellularLocation>
</comment>
<accession>A0A8J8MGT6</accession>
<dbReference type="InterPro" id="IPR036097">
    <property type="entry name" value="HisK_dim/P_sf"/>
</dbReference>
<evidence type="ECO:0000256" key="1">
    <source>
        <dbReference type="ARBA" id="ARBA00000085"/>
    </source>
</evidence>
<evidence type="ECO:0000256" key="13">
    <source>
        <dbReference type="ARBA" id="ARBA00040841"/>
    </source>
</evidence>
<keyword evidence="6 14" id="KW-0812">Transmembrane</keyword>
<dbReference type="SMART" id="SM00387">
    <property type="entry name" value="HATPase_c"/>
    <property type="match status" value="1"/>
</dbReference>
<evidence type="ECO:0000313" key="17">
    <source>
        <dbReference type="EMBL" id="QUI21232.1"/>
    </source>
</evidence>
<keyword evidence="11 14" id="KW-0472">Membrane</keyword>
<dbReference type="Gene3D" id="3.30.565.10">
    <property type="entry name" value="Histidine kinase-like ATPase, C-terminal domain"/>
    <property type="match status" value="1"/>
</dbReference>
<protein>
    <recommendedName>
        <fullName evidence="13">Heme sensor protein HssS</fullName>
        <ecNumber evidence="3">2.7.13.3</ecNumber>
    </recommendedName>
</protein>
<dbReference type="SMART" id="SM00304">
    <property type="entry name" value="HAMP"/>
    <property type="match status" value="1"/>
</dbReference>
<dbReference type="EMBL" id="CP058649">
    <property type="protein sequence ID" value="QUI21232.1"/>
    <property type="molecule type" value="Genomic_DNA"/>
</dbReference>
<evidence type="ECO:0000256" key="5">
    <source>
        <dbReference type="ARBA" id="ARBA00022679"/>
    </source>
</evidence>
<sequence>MIKRLINSIYTRFLVIFISALFLANIASVITVYYTSVDDIRNLIQQELANKVDQLHFLMEEKNMSLTESKKYIKGVRIEPLSDMEMKSEQLRQEGVFFTEGKMIRPYYIVKINDAYLKISPTDANAVMNQFRSFLSIFFGNIMFIGSLFIIIGIAMIVRPLKKIAHGIKDVANGNFNVKLKKRGHDEIAQLTDNFNKMVDELNGNEYLRKDFVSSISHEFKTPITSIKGFAKMLNNPSLSQEEKKDYIDIIISESERLSNLSANLLKLSELDSRAIINKTAFSLDEQLRRVILLFQEKWERKNIQLHIDLDQVTMVGDEDLLYQVWVNIISNAIKFTKNGGTIEISLKHEDNIKVIITDSGIGIKDADKEQIFERFFKGDKSRSKEGTGLGLSIVKKILKLHDSHISIESEYGKGSSFCVEFTQP</sequence>
<dbReference type="Pfam" id="PF00512">
    <property type="entry name" value="HisKA"/>
    <property type="match status" value="1"/>
</dbReference>
<evidence type="ECO:0000313" key="18">
    <source>
        <dbReference type="Proteomes" id="UP000683246"/>
    </source>
</evidence>
<dbReference type="InterPro" id="IPR004358">
    <property type="entry name" value="Sig_transdc_His_kin-like_C"/>
</dbReference>
<evidence type="ECO:0000256" key="6">
    <source>
        <dbReference type="ARBA" id="ARBA00022692"/>
    </source>
</evidence>
<evidence type="ECO:0000259" key="15">
    <source>
        <dbReference type="PROSITE" id="PS50109"/>
    </source>
</evidence>
<keyword evidence="9" id="KW-0902">Two-component regulatory system</keyword>
<dbReference type="EC" id="2.7.13.3" evidence="3"/>
<evidence type="ECO:0000256" key="9">
    <source>
        <dbReference type="ARBA" id="ARBA00023012"/>
    </source>
</evidence>
<dbReference type="PROSITE" id="PS50885">
    <property type="entry name" value="HAMP"/>
    <property type="match status" value="1"/>
</dbReference>
<dbReference type="KEGG" id="vpy:HZI73_02570"/>
<evidence type="ECO:0000259" key="16">
    <source>
        <dbReference type="PROSITE" id="PS50885"/>
    </source>
</evidence>
<evidence type="ECO:0000256" key="11">
    <source>
        <dbReference type="ARBA" id="ARBA00023136"/>
    </source>
</evidence>
<dbReference type="Pfam" id="PF00672">
    <property type="entry name" value="HAMP"/>
    <property type="match status" value="1"/>
</dbReference>